<gene>
    <name evidence="1" type="ORF">10S8_31</name>
</gene>
<evidence type="ECO:0000313" key="1">
    <source>
        <dbReference type="EMBL" id="ASN71587.1"/>
    </source>
</evidence>
<name>A0A2H4JDS1_9CAUD</name>
<accession>A0A2H4JDS1</accession>
<protein>
    <submittedName>
        <fullName evidence="1">Uncharacterized protein</fullName>
    </submittedName>
</protein>
<organism evidence="1">
    <name type="scientific">uncultured Caudovirales phage</name>
    <dbReference type="NCBI Taxonomy" id="2100421"/>
    <lineage>
        <taxon>Viruses</taxon>
        <taxon>Duplodnaviria</taxon>
        <taxon>Heunggongvirae</taxon>
        <taxon>Uroviricota</taxon>
        <taxon>Caudoviricetes</taxon>
        <taxon>Peduoviridae</taxon>
        <taxon>Maltschvirus</taxon>
        <taxon>Maltschvirus maltsch</taxon>
    </lineage>
</organism>
<reference evidence="1" key="1">
    <citation type="submission" date="2017-06" db="EMBL/GenBank/DDBJ databases">
        <title>Novel phages from South African skin metaviromes.</title>
        <authorList>
            <person name="van Zyl L.J."/>
            <person name="Abrahams Y."/>
            <person name="Stander E.A."/>
            <person name="Kirby B.M."/>
            <person name="Clavaud C."/>
            <person name="Farcet C."/>
            <person name="Breton L."/>
            <person name="Trindade M.I."/>
        </authorList>
    </citation>
    <scope>NUCLEOTIDE SEQUENCE</scope>
</reference>
<dbReference type="EMBL" id="MF417928">
    <property type="protein sequence ID" value="ASN71587.1"/>
    <property type="molecule type" value="Genomic_DNA"/>
</dbReference>
<proteinExistence type="predicted"/>
<sequence length="126" mass="14119">MRIVSQNGKIDVPYEMTALRATDNHIRMCMVGDTGKGSLLAEYSSPEKVQKAMEMLRMGYVGLMTSLIISDRGFSQTDLEDLKQSMVGGQIIRAGTDSVEYHMLPRIFRFPADDEIEGEKDYAESC</sequence>